<keyword evidence="1" id="KW-0472">Membrane</keyword>
<dbReference type="AlphaFoldDB" id="A0A6C2C7M1"/>
<dbReference type="Pfam" id="PF11797">
    <property type="entry name" value="WxLIP_HBD"/>
    <property type="match status" value="1"/>
</dbReference>
<evidence type="ECO:0000313" key="5">
    <source>
        <dbReference type="EMBL" id="TYC49662.1"/>
    </source>
</evidence>
<evidence type="ECO:0000256" key="1">
    <source>
        <dbReference type="SAM" id="Phobius"/>
    </source>
</evidence>
<keyword evidence="1" id="KW-0812">Transmembrane</keyword>
<dbReference type="Pfam" id="PF06030">
    <property type="entry name" value="WxLIP_PGBD"/>
    <property type="match status" value="1"/>
</dbReference>
<reference evidence="5 6" key="1">
    <citation type="submission" date="2019-01" db="EMBL/GenBank/DDBJ databases">
        <title>Weissella sp. nov., a novel lactic acid bacterium isolated from animal feces.</title>
        <authorList>
            <person name="Wang L.-T."/>
        </authorList>
    </citation>
    <scope>NUCLEOTIDE SEQUENCE [LARGE SCALE GENOMIC DNA]</scope>
    <source>
        <strain evidence="5 6">8H-2</strain>
    </source>
</reference>
<dbReference type="InterPro" id="IPR021759">
    <property type="entry name" value="WxLIP_HBD"/>
</dbReference>
<dbReference type="RefSeq" id="WP_148622654.1">
    <property type="nucleotide sequence ID" value="NZ_SDGZ01000014.1"/>
</dbReference>
<dbReference type="InterPro" id="IPR010317">
    <property type="entry name" value="WxLIP_PGBD"/>
</dbReference>
<keyword evidence="1" id="KW-1133">Transmembrane helix</keyword>
<protein>
    <submittedName>
        <fullName evidence="5">DUF916 and DUF3324 domain-containing protein</fullName>
    </submittedName>
</protein>
<proteinExistence type="predicted"/>
<feature type="transmembrane region" description="Helical" evidence="1">
    <location>
        <begin position="339"/>
        <end position="361"/>
    </location>
</feature>
<dbReference type="OrthoDB" id="2148359at2"/>
<keyword evidence="2" id="KW-0732">Signal</keyword>
<comment type="caution">
    <text evidence="5">The sequence shown here is derived from an EMBL/GenBank/DDBJ whole genome shotgun (WGS) entry which is preliminary data.</text>
</comment>
<evidence type="ECO:0000313" key="6">
    <source>
        <dbReference type="Proteomes" id="UP000371977"/>
    </source>
</evidence>
<dbReference type="EMBL" id="SDGZ01000014">
    <property type="protein sequence ID" value="TYC49662.1"/>
    <property type="molecule type" value="Genomic_DNA"/>
</dbReference>
<gene>
    <name evidence="5" type="ORF">ESZ50_05845</name>
</gene>
<feature type="domain" description="WxL Interacting Protein host binding" evidence="4">
    <location>
        <begin position="164"/>
        <end position="329"/>
    </location>
</feature>
<feature type="signal peptide" evidence="2">
    <location>
        <begin position="1"/>
        <end position="27"/>
    </location>
</feature>
<evidence type="ECO:0000259" key="3">
    <source>
        <dbReference type="Pfam" id="PF06030"/>
    </source>
</evidence>
<evidence type="ECO:0000256" key="2">
    <source>
        <dbReference type="SAM" id="SignalP"/>
    </source>
</evidence>
<keyword evidence="6" id="KW-1185">Reference proteome</keyword>
<dbReference type="Proteomes" id="UP000371977">
    <property type="component" value="Unassembled WGS sequence"/>
</dbReference>
<accession>A0A6C2C7M1</accession>
<feature type="chain" id="PRO_5025415300" evidence="2">
    <location>
        <begin position="28"/>
        <end position="412"/>
    </location>
</feature>
<feature type="domain" description="WxL Interacting Protein peptidoglycan binding" evidence="3">
    <location>
        <begin position="32"/>
        <end position="150"/>
    </location>
</feature>
<organism evidence="5 6">
    <name type="scientific">Weissella muntiaci</name>
    <dbReference type="NCBI Taxonomy" id="2508881"/>
    <lineage>
        <taxon>Bacteria</taxon>
        <taxon>Bacillati</taxon>
        <taxon>Bacillota</taxon>
        <taxon>Bacilli</taxon>
        <taxon>Lactobacillales</taxon>
        <taxon>Lactobacillaceae</taxon>
        <taxon>Weissella</taxon>
    </lineage>
</organism>
<name>A0A6C2C7M1_9LACO</name>
<evidence type="ECO:0000259" key="4">
    <source>
        <dbReference type="Pfam" id="PF11797"/>
    </source>
</evidence>
<sequence>MQKLLKMLVTAMFVLTLGSLSSLSVSANQLTFSVEPTLPDNQVNNKDGFFNIALAPGQSEDLHLKYSNDSGKTVTVTTKVASATTNINGVVEYGPKAGKADKSLKYNLKDFVDVPEEVVVKSGESKDVVVHVTMPDSAFPGIIAGGLTFSDKAADTANQKTSAKTTAIKNIYGFQLGLLMRQNTDQSNVFTQKIVEEDGLKLHQVVAGQVNYRNVINASLQNPLPVYINQMAIHARVYDAKGKKLLYESKNADLQMAPNTNFKYPIALGNGKRIKPGKYRLKMTVYADKDDQKKYYTKEFNNKRVGYQYRWKFDREFTVSGKDATDLNKRDVTIQRIDWISIIIILAILFALLALALWFILWKRRKDNDEVTIEEEVLNQAGDRILIQRKTTMKEYKKLVKQGNNVRLVTDK</sequence>